<evidence type="ECO:0000313" key="3">
    <source>
        <dbReference type="EMBL" id="TGC07466.1"/>
    </source>
</evidence>
<organism evidence="3 4">
    <name type="scientific">Methanolobus halotolerans</name>
    <dbReference type="NCBI Taxonomy" id="2052935"/>
    <lineage>
        <taxon>Archaea</taxon>
        <taxon>Methanobacteriati</taxon>
        <taxon>Methanobacteriota</taxon>
        <taxon>Stenosarchaea group</taxon>
        <taxon>Methanomicrobia</taxon>
        <taxon>Methanosarcinales</taxon>
        <taxon>Methanosarcinaceae</taxon>
        <taxon>Methanolobus</taxon>
    </lineage>
</organism>
<dbReference type="Proteomes" id="UP000297295">
    <property type="component" value="Unassembled WGS sequence"/>
</dbReference>
<dbReference type="Pfam" id="PF02830">
    <property type="entry name" value="V4R"/>
    <property type="match status" value="1"/>
</dbReference>
<feature type="domain" description="4-vinyl reductase 4VR" evidence="2">
    <location>
        <begin position="104"/>
        <end position="161"/>
    </location>
</feature>
<dbReference type="InterPro" id="IPR004096">
    <property type="entry name" value="V4R"/>
</dbReference>
<dbReference type="RefSeq" id="WP_135390403.1">
    <property type="nucleotide sequence ID" value="NZ_PGGK01000015.1"/>
</dbReference>
<evidence type="ECO:0000256" key="1">
    <source>
        <dbReference type="SAM" id="MobiDB-lite"/>
    </source>
</evidence>
<feature type="region of interest" description="Disordered" evidence="1">
    <location>
        <begin position="262"/>
        <end position="291"/>
    </location>
</feature>
<dbReference type="SUPFAM" id="SSF111126">
    <property type="entry name" value="Ligand-binding domain in the NO signalling and Golgi transport"/>
    <property type="match status" value="1"/>
</dbReference>
<protein>
    <recommendedName>
        <fullName evidence="2">4-vinyl reductase 4VR domain-containing protein</fullName>
    </recommendedName>
</protein>
<dbReference type="AlphaFoldDB" id="A0A4E0QQF1"/>
<feature type="region of interest" description="Disordered" evidence="1">
    <location>
        <begin position="1"/>
        <end position="23"/>
    </location>
</feature>
<name>A0A4E0QQF1_9EURY</name>
<dbReference type="InterPro" id="IPR024096">
    <property type="entry name" value="NO_sig/Golgi_transp_ligand-bd"/>
</dbReference>
<dbReference type="Gene3D" id="3.30.1380.20">
    <property type="entry name" value="Trafficking protein particle complex subunit 3"/>
    <property type="match status" value="1"/>
</dbReference>
<accession>A0A4E0QQF1</accession>
<evidence type="ECO:0000313" key="4">
    <source>
        <dbReference type="Proteomes" id="UP000297295"/>
    </source>
</evidence>
<comment type="caution">
    <text evidence="3">The sequence shown here is derived from an EMBL/GenBank/DDBJ whole genome shotgun (WGS) entry which is preliminary data.</text>
</comment>
<evidence type="ECO:0000259" key="2">
    <source>
        <dbReference type="Pfam" id="PF02830"/>
    </source>
</evidence>
<reference evidence="3 4" key="1">
    <citation type="submission" date="2017-11" db="EMBL/GenBank/DDBJ databases">
        <title>Isolation and Characterization of Methanogenic Archaea from Saline Meromictic Lake at Siberia.</title>
        <authorList>
            <person name="Shen Y."/>
            <person name="Huang H.-H."/>
            <person name="Lai M.-C."/>
            <person name="Chen S.-C."/>
        </authorList>
    </citation>
    <scope>NUCLEOTIDE SEQUENCE [LARGE SCALE GENOMIC DNA]</scope>
    <source>
        <strain evidence="3 4">SY-01</strain>
    </source>
</reference>
<dbReference type="OrthoDB" id="123055at2157"/>
<dbReference type="EMBL" id="PGGK01000015">
    <property type="protein sequence ID" value="TGC07466.1"/>
    <property type="molecule type" value="Genomic_DNA"/>
</dbReference>
<keyword evidence="4" id="KW-1185">Reference proteome</keyword>
<gene>
    <name evidence="3" type="ORF">CUN85_11265</name>
</gene>
<sequence>MSNMPPGLPPFMTDSAGSPPAMSEGSFAQSMGAFGTLLKVQQNISDRFPKAKVPWNETRKFLKCFTIDAIRLNSLYKFHMKLFNEIGLGSIQLISYAPMNYIFAVPNNPICNCYPALNNQKVCVATTDALHRFFTEELELECSVEETECIKNGDPVCKFKVALQPISAYQIMLDEQDKMILSGIRPPVDQNELIERVKALTVYKLLDNGKLSEIGNAYMQFAGNMNVREKVFDPPWKTEEELAAVAAQHSTFGAAFGEMAQKVQGSSAATPHPPEKVATGENPKLQEESKKVDSFAELMAKMKKN</sequence>
<proteinExistence type="predicted"/>